<proteinExistence type="predicted"/>
<gene>
    <name evidence="1" type="ORF">CEXT_165211</name>
</gene>
<evidence type="ECO:0000313" key="1">
    <source>
        <dbReference type="EMBL" id="GIY98017.1"/>
    </source>
</evidence>
<comment type="caution">
    <text evidence="1">The sequence shown here is derived from an EMBL/GenBank/DDBJ whole genome shotgun (WGS) entry which is preliminary data.</text>
</comment>
<keyword evidence="2" id="KW-1185">Reference proteome</keyword>
<reference evidence="1 2" key="1">
    <citation type="submission" date="2021-06" db="EMBL/GenBank/DDBJ databases">
        <title>Caerostris extrusa draft genome.</title>
        <authorList>
            <person name="Kono N."/>
            <person name="Arakawa K."/>
        </authorList>
    </citation>
    <scope>NUCLEOTIDE SEQUENCE [LARGE SCALE GENOMIC DNA]</scope>
</reference>
<evidence type="ECO:0000313" key="2">
    <source>
        <dbReference type="Proteomes" id="UP001054945"/>
    </source>
</evidence>
<name>A0AAV4XS61_CAEEX</name>
<dbReference type="AlphaFoldDB" id="A0AAV4XS61"/>
<protein>
    <submittedName>
        <fullName evidence="1">Uncharacterized protein</fullName>
    </submittedName>
</protein>
<dbReference type="EMBL" id="BPLR01018243">
    <property type="protein sequence ID" value="GIY98017.1"/>
    <property type="molecule type" value="Genomic_DNA"/>
</dbReference>
<dbReference type="Proteomes" id="UP001054945">
    <property type="component" value="Unassembled WGS sequence"/>
</dbReference>
<sequence>MLVTSEMMEKQQIHYEDPISTIPIFSPQFEFPEEDLDEEQILQAVNPLRLVLKPEDVPEFAAVVHPLIPLSIE</sequence>
<accession>A0AAV4XS61</accession>
<organism evidence="1 2">
    <name type="scientific">Caerostris extrusa</name>
    <name type="common">Bark spider</name>
    <name type="synonym">Caerostris bankana</name>
    <dbReference type="NCBI Taxonomy" id="172846"/>
    <lineage>
        <taxon>Eukaryota</taxon>
        <taxon>Metazoa</taxon>
        <taxon>Ecdysozoa</taxon>
        <taxon>Arthropoda</taxon>
        <taxon>Chelicerata</taxon>
        <taxon>Arachnida</taxon>
        <taxon>Araneae</taxon>
        <taxon>Araneomorphae</taxon>
        <taxon>Entelegynae</taxon>
        <taxon>Araneoidea</taxon>
        <taxon>Araneidae</taxon>
        <taxon>Caerostris</taxon>
    </lineage>
</organism>